<dbReference type="GO" id="GO:0000155">
    <property type="term" value="F:phosphorelay sensor kinase activity"/>
    <property type="evidence" value="ECO:0007669"/>
    <property type="project" value="InterPro"/>
</dbReference>
<reference evidence="2" key="1">
    <citation type="submission" date="2022-03" db="EMBL/GenBank/DDBJ databases">
        <title>Genomic Encyclopedia of Type Strains, Phase III (KMG-III): the genomes of soil and plant-associated and newly described type strains.</title>
        <authorList>
            <person name="Whitman W."/>
        </authorList>
    </citation>
    <scope>NUCLEOTIDE SEQUENCE</scope>
    <source>
        <strain evidence="2">ANL 6-2</strain>
    </source>
</reference>
<dbReference type="InterPro" id="IPR011104">
    <property type="entry name" value="Hpr_kin/Pase_C"/>
</dbReference>
<dbReference type="EC" id="2.7.4.-" evidence="2"/>
<sequence>MTTATVIPGTLVRIFNKGVLLTGDSGIGKSDLALALMDRGHTLVADDAVELSVTADRLTGYAPAALHGLLEVRGLGPLRQTRCADQCEIAVVVNLVQPTREQWASWPRLHGKWDAVTLGGICLRRLHLPVASGRPLPLLLEAVARTHDGEMRHG</sequence>
<proteinExistence type="predicted"/>
<accession>A0AAE3KA81</accession>
<dbReference type="RefSeq" id="WP_253475157.1">
    <property type="nucleotide sequence ID" value="NZ_JALJXV010000002.1"/>
</dbReference>
<dbReference type="Pfam" id="PF07475">
    <property type="entry name" value="Hpr_kinase_C"/>
    <property type="match status" value="1"/>
</dbReference>
<name>A0AAE3KA81_9GAMM</name>
<dbReference type="Proteomes" id="UP001205843">
    <property type="component" value="Unassembled WGS sequence"/>
</dbReference>
<dbReference type="GO" id="GO:0005524">
    <property type="term" value="F:ATP binding"/>
    <property type="evidence" value="ECO:0007669"/>
    <property type="project" value="InterPro"/>
</dbReference>
<organism evidence="2 3">
    <name type="scientific">Natronocella acetinitrilica</name>
    <dbReference type="NCBI Taxonomy" id="414046"/>
    <lineage>
        <taxon>Bacteria</taxon>
        <taxon>Pseudomonadati</taxon>
        <taxon>Pseudomonadota</taxon>
        <taxon>Gammaproteobacteria</taxon>
        <taxon>Chromatiales</taxon>
        <taxon>Ectothiorhodospiraceae</taxon>
        <taxon>Natronocella</taxon>
    </lineage>
</organism>
<dbReference type="EC" id="2.7.11.-" evidence="2"/>
<dbReference type="InterPro" id="IPR027417">
    <property type="entry name" value="P-loop_NTPase"/>
</dbReference>
<dbReference type="Gene3D" id="3.40.50.300">
    <property type="entry name" value="P-loop containing nucleotide triphosphate hydrolases"/>
    <property type="match status" value="1"/>
</dbReference>
<dbReference type="AlphaFoldDB" id="A0AAE3KA81"/>
<evidence type="ECO:0000259" key="1">
    <source>
        <dbReference type="Pfam" id="PF07475"/>
    </source>
</evidence>
<dbReference type="GO" id="GO:0006109">
    <property type="term" value="P:regulation of carbohydrate metabolic process"/>
    <property type="evidence" value="ECO:0007669"/>
    <property type="project" value="InterPro"/>
</dbReference>
<dbReference type="SUPFAM" id="SSF53795">
    <property type="entry name" value="PEP carboxykinase-like"/>
    <property type="match status" value="1"/>
</dbReference>
<evidence type="ECO:0000313" key="2">
    <source>
        <dbReference type="EMBL" id="MCP1673895.1"/>
    </source>
</evidence>
<dbReference type="PANTHER" id="PTHR30305">
    <property type="entry name" value="PROTEIN YJDM-RELATED"/>
    <property type="match status" value="1"/>
</dbReference>
<keyword evidence="2" id="KW-0808">Transferase</keyword>
<evidence type="ECO:0000313" key="3">
    <source>
        <dbReference type="Proteomes" id="UP001205843"/>
    </source>
</evidence>
<dbReference type="EMBL" id="JALJXV010000002">
    <property type="protein sequence ID" value="MCP1673895.1"/>
    <property type="molecule type" value="Genomic_DNA"/>
</dbReference>
<feature type="domain" description="HPr kinase/phosphorylase C-terminal" evidence="1">
    <location>
        <begin position="3"/>
        <end position="147"/>
    </location>
</feature>
<protein>
    <submittedName>
        <fullName evidence="2">HPr kinase/phosphorylase</fullName>
        <ecNumber evidence="2">2.7.11.-</ecNumber>
        <ecNumber evidence="2">2.7.4.-</ecNumber>
    </submittedName>
</protein>
<keyword evidence="3" id="KW-1185">Reference proteome</keyword>
<dbReference type="CDD" id="cd01918">
    <property type="entry name" value="HprK_C"/>
    <property type="match status" value="1"/>
</dbReference>
<keyword evidence="2" id="KW-0418">Kinase</keyword>
<gene>
    <name evidence="2" type="ORF">J2T57_000994</name>
</gene>
<dbReference type="PANTHER" id="PTHR30305:SF1">
    <property type="entry name" value="HPR KINASE_PHOSPHORYLASE"/>
    <property type="match status" value="1"/>
</dbReference>
<comment type="caution">
    <text evidence="2">The sequence shown here is derived from an EMBL/GenBank/DDBJ whole genome shotgun (WGS) entry which is preliminary data.</text>
</comment>